<keyword evidence="3" id="KW-1185">Reference proteome</keyword>
<sequence length="308" mass="34075">MYAHDDFDADHSTSPTGHVVEALELYGYRPAEDEADPRIPPEDDVIRTAVADIFDALISTMADTSLDFDLDEILWSTVNTFHRAVLRIEGKLDDNEQAQKRLQREQDGSEVKSVQLETLIAIGQGLLDRRDSLELFCETAADIYLRTLGTPWSPRTGSRVNHRHMTAAMIDSRDFLAAKRRADAEVLLPAGPKIAFSGGETTDHRLIWEKLDQVHAKHPDMVLLHGGSPKGAERIAATWASNRKVPQVAFKPDWTKHAKAAPFKRNDQMLATLPIGVIVFPGTGIQDNLADKARKMGIPVIRIGTGSA</sequence>
<evidence type="ECO:0000313" key="2">
    <source>
        <dbReference type="EMBL" id="AOZ70603.1"/>
    </source>
</evidence>
<name>A0A1D9MFM3_9RHOB</name>
<dbReference type="EMBL" id="CP017781">
    <property type="protein sequence ID" value="AOZ70603.1"/>
    <property type="molecule type" value="Genomic_DNA"/>
</dbReference>
<evidence type="ECO:0000313" key="3">
    <source>
        <dbReference type="Proteomes" id="UP000176562"/>
    </source>
</evidence>
<organism evidence="2 3">
    <name type="scientific">Rhodobacter xanthinilyticus</name>
    <dbReference type="NCBI Taxonomy" id="1850250"/>
    <lineage>
        <taxon>Bacteria</taxon>
        <taxon>Pseudomonadati</taxon>
        <taxon>Pseudomonadota</taxon>
        <taxon>Alphaproteobacteria</taxon>
        <taxon>Rhodobacterales</taxon>
        <taxon>Rhodobacter group</taxon>
        <taxon>Rhodobacter</taxon>
    </lineage>
</organism>
<proteinExistence type="predicted"/>
<dbReference type="AlphaFoldDB" id="A0A1D9MFM3"/>
<dbReference type="Proteomes" id="UP000176562">
    <property type="component" value="Chromosome"/>
</dbReference>
<dbReference type="InterPro" id="IPR019627">
    <property type="entry name" value="YAcAr"/>
</dbReference>
<reference evidence="2 3" key="1">
    <citation type="submission" date="2016-10" db="EMBL/GenBank/DDBJ databases">
        <title>Rhodobacter sp. LPB0142, isolated from sea water.</title>
        <authorList>
            <person name="Kim E."/>
            <person name="Yi H."/>
        </authorList>
    </citation>
    <scope>NUCLEOTIDE SEQUENCE [LARGE SCALE GENOMIC DNA]</scope>
    <source>
        <strain evidence="2 3">LPB0142</strain>
    </source>
</reference>
<gene>
    <name evidence="2" type="ORF">LPB142_15720</name>
</gene>
<feature type="domain" description="YspA cpYpsA-related SLOG" evidence="1">
    <location>
        <begin position="192"/>
        <end position="257"/>
    </location>
</feature>
<dbReference type="RefSeq" id="WP_071166937.1">
    <property type="nucleotide sequence ID" value="NZ_CP017781.1"/>
</dbReference>
<accession>A0A1D9MFM3</accession>
<protein>
    <recommendedName>
        <fullName evidence="1">YspA cpYpsA-related SLOG domain-containing protein</fullName>
    </recommendedName>
</protein>
<dbReference type="Pfam" id="PF10686">
    <property type="entry name" value="YAcAr"/>
    <property type="match status" value="1"/>
</dbReference>
<evidence type="ECO:0000259" key="1">
    <source>
        <dbReference type="Pfam" id="PF10686"/>
    </source>
</evidence>
<dbReference type="KEGG" id="rhp:LPB142_15720"/>
<dbReference type="STRING" id="1850250.LPB142_15720"/>